<dbReference type="InterPro" id="IPR007219">
    <property type="entry name" value="XnlR_reg_dom"/>
</dbReference>
<evidence type="ECO:0000256" key="1">
    <source>
        <dbReference type="ARBA" id="ARBA00001974"/>
    </source>
</evidence>
<keyword evidence="7" id="KW-0539">Nucleus</keyword>
<dbReference type="Pfam" id="PF04082">
    <property type="entry name" value="Fungal_trans"/>
    <property type="match status" value="1"/>
</dbReference>
<protein>
    <recommendedName>
        <fullName evidence="9">Xylanolytic transcriptional activator regulatory domain-containing protein</fullName>
    </recommendedName>
</protein>
<dbReference type="EMBL" id="QZBJ01000014">
    <property type="protein sequence ID" value="THY76717.1"/>
    <property type="molecule type" value="Genomic_DNA"/>
</dbReference>
<dbReference type="PANTHER" id="PTHR43872">
    <property type="entry name" value="MONOOXYGENASE, PUTATIVE (AFU_ORTHOLOGUE AFUA_8G02570)-RELATED"/>
    <property type="match status" value="1"/>
</dbReference>
<accession>A0AB38M3Z8</accession>
<evidence type="ECO:0000256" key="6">
    <source>
        <dbReference type="ARBA" id="ARBA00023033"/>
    </source>
</evidence>
<keyword evidence="5" id="KW-0560">Oxidoreductase</keyword>
<dbReference type="Pfam" id="PF00743">
    <property type="entry name" value="FMO-like"/>
    <property type="match status" value="1"/>
</dbReference>
<reference evidence="10 11" key="1">
    <citation type="submission" date="2018-10" db="EMBL/GenBank/DDBJ databases">
        <title>Fifty Aureobasidium pullulans genomes reveal a recombining polyextremotolerant generalist.</title>
        <authorList>
            <person name="Gostincar C."/>
            <person name="Turk M."/>
            <person name="Zajc J."/>
            <person name="Gunde-Cimerman N."/>
        </authorList>
    </citation>
    <scope>NUCLEOTIDE SEQUENCE [LARGE SCALE GENOMIC DNA]</scope>
    <source>
        <strain evidence="10 11">EXF-4256</strain>
    </source>
</reference>
<feature type="region of interest" description="Disordered" evidence="8">
    <location>
        <begin position="580"/>
        <end position="603"/>
    </location>
</feature>
<evidence type="ECO:0000313" key="10">
    <source>
        <dbReference type="EMBL" id="THY76717.1"/>
    </source>
</evidence>
<dbReference type="CDD" id="cd12148">
    <property type="entry name" value="fungal_TF_MHR"/>
    <property type="match status" value="1"/>
</dbReference>
<dbReference type="FunFam" id="3.50.50.60:FF:000228">
    <property type="entry name" value="FAD-containing monooxygenase EthA"/>
    <property type="match status" value="1"/>
</dbReference>
<evidence type="ECO:0000256" key="4">
    <source>
        <dbReference type="ARBA" id="ARBA00022857"/>
    </source>
</evidence>
<evidence type="ECO:0000256" key="8">
    <source>
        <dbReference type="SAM" id="MobiDB-lite"/>
    </source>
</evidence>
<dbReference type="GO" id="GO:0004499">
    <property type="term" value="F:N,N-dimethylaniline monooxygenase activity"/>
    <property type="evidence" value="ECO:0007669"/>
    <property type="project" value="InterPro"/>
</dbReference>
<dbReference type="GO" id="GO:0006351">
    <property type="term" value="P:DNA-templated transcription"/>
    <property type="evidence" value="ECO:0007669"/>
    <property type="project" value="InterPro"/>
</dbReference>
<keyword evidence="3" id="KW-0274">FAD</keyword>
<comment type="caution">
    <text evidence="10">The sequence shown here is derived from an EMBL/GenBank/DDBJ whole genome shotgun (WGS) entry which is preliminary data.</text>
</comment>
<dbReference type="Proteomes" id="UP000305064">
    <property type="component" value="Unassembled WGS sequence"/>
</dbReference>
<comment type="cofactor">
    <cofactor evidence="1">
        <name>FAD</name>
        <dbReference type="ChEBI" id="CHEBI:57692"/>
    </cofactor>
</comment>
<feature type="region of interest" description="Disordered" evidence="8">
    <location>
        <begin position="664"/>
        <end position="697"/>
    </location>
</feature>
<evidence type="ECO:0000313" key="11">
    <source>
        <dbReference type="Proteomes" id="UP000305064"/>
    </source>
</evidence>
<feature type="compositionally biased region" description="Low complexity" evidence="8">
    <location>
        <begin position="683"/>
        <end position="694"/>
    </location>
</feature>
<evidence type="ECO:0000256" key="7">
    <source>
        <dbReference type="ARBA" id="ARBA00023242"/>
    </source>
</evidence>
<dbReference type="GO" id="GO:0008270">
    <property type="term" value="F:zinc ion binding"/>
    <property type="evidence" value="ECO:0007669"/>
    <property type="project" value="InterPro"/>
</dbReference>
<proteinExistence type="predicted"/>
<dbReference type="PANTHER" id="PTHR43872:SF1">
    <property type="entry name" value="MONOOXYGENASE, PUTATIVE (AFU_ORTHOLOGUE AFUA_8G02570)-RELATED"/>
    <property type="match status" value="1"/>
</dbReference>
<dbReference type="InterPro" id="IPR036188">
    <property type="entry name" value="FAD/NAD-bd_sf"/>
</dbReference>
<evidence type="ECO:0000256" key="5">
    <source>
        <dbReference type="ARBA" id="ARBA00023002"/>
    </source>
</evidence>
<dbReference type="GO" id="GO:0050660">
    <property type="term" value="F:flavin adenine dinucleotide binding"/>
    <property type="evidence" value="ECO:0007669"/>
    <property type="project" value="InterPro"/>
</dbReference>
<name>A0AB38M3Z8_AURPU</name>
<dbReference type="InterPro" id="IPR020946">
    <property type="entry name" value="Flavin_mOase-like"/>
</dbReference>
<evidence type="ECO:0000256" key="2">
    <source>
        <dbReference type="ARBA" id="ARBA00022630"/>
    </source>
</evidence>
<feature type="domain" description="Xylanolytic transcriptional activator regulatory" evidence="9">
    <location>
        <begin position="793"/>
        <end position="1006"/>
    </location>
</feature>
<organism evidence="10 11">
    <name type="scientific">Aureobasidium pullulans</name>
    <name type="common">Black yeast</name>
    <name type="synonym">Pullularia pullulans</name>
    <dbReference type="NCBI Taxonomy" id="5580"/>
    <lineage>
        <taxon>Eukaryota</taxon>
        <taxon>Fungi</taxon>
        <taxon>Dikarya</taxon>
        <taxon>Ascomycota</taxon>
        <taxon>Pezizomycotina</taxon>
        <taxon>Dothideomycetes</taxon>
        <taxon>Dothideomycetidae</taxon>
        <taxon>Dothideales</taxon>
        <taxon>Saccotheciaceae</taxon>
        <taxon>Aureobasidium</taxon>
    </lineage>
</organism>
<dbReference type="GO" id="GO:0050661">
    <property type="term" value="F:NADP binding"/>
    <property type="evidence" value="ECO:0007669"/>
    <property type="project" value="InterPro"/>
</dbReference>
<dbReference type="GO" id="GO:0003677">
    <property type="term" value="F:DNA binding"/>
    <property type="evidence" value="ECO:0007669"/>
    <property type="project" value="InterPro"/>
</dbReference>
<keyword evidence="2" id="KW-0285">Flavoprotein</keyword>
<evidence type="ECO:0000259" key="9">
    <source>
        <dbReference type="Pfam" id="PF04082"/>
    </source>
</evidence>
<dbReference type="Gene3D" id="3.50.50.60">
    <property type="entry name" value="FAD/NAD(P)-binding domain"/>
    <property type="match status" value="2"/>
</dbReference>
<dbReference type="SUPFAM" id="SSF51905">
    <property type="entry name" value="FAD/NAD(P)-binding domain"/>
    <property type="match status" value="2"/>
</dbReference>
<keyword evidence="4" id="KW-0521">NADP</keyword>
<feature type="region of interest" description="Disordered" evidence="8">
    <location>
        <begin position="481"/>
        <end position="528"/>
    </location>
</feature>
<gene>
    <name evidence="10" type="ORF">D6C94_02800</name>
</gene>
<keyword evidence="6" id="KW-0503">Monooxygenase</keyword>
<evidence type="ECO:0000256" key="3">
    <source>
        <dbReference type="ARBA" id="ARBA00022827"/>
    </source>
</evidence>
<sequence>MDTKSDTSNYYDCLIIGAGISGINVAYRLQEQTSNKSYAILEARDSLGGTWDLFRYPGIRSDSDMYTFGFEFYPWKEYRTMADGASIKEYLKDAANNFGIDKHIRYRHKLQSANWSTDQQNWSLKVDTPQGEQNLRARFIVFCTGYYDFNEAMPATIPGIKDFQGKVVHPQFWPEDLDYENKDVVIVGSGATAITLLPNIAKKTNKVIMLQRSPTYIAAVPQRDNLSYWPAKFLPVSWTYKLRRIQFLILPFLFFKFCKAFPDRARRLLKKGAASQLPEGYPLEPNFEPNYGPWDQRLCASPDGDFYKAIKDGQAEVITASIKQVTEKSIHLEGSDRVLTPDIIVTATGLKLIMAGGAKLSVDNEPLEVPQKHLWKGAMIEDVPNAAIVIGYTNASWTLGSDATAQFVTRLINHMDKNGMTQAVPRVDKNSDMQDQSVLNLSSTYIVKAEGRALPSTPKVSHEGAALRVRDLQEALLAELHSQQTPEERGDASSSLLGPVRPSPPNGSMIPISEERMNPNGPFARPERTSFAQDQSYGDAHMAHSRHMSMPDLSLGHPQYNMSPQQHGPLSQMTPSHAYTGPEFTPVQEFPPSVTTPALPSHTYDPQLVSMDHTHMDGLMSGPFGVGGLPVHSPGQSQDMLQFWLSQADNDLGYGSLALPDMASTPYTPEANQRPARLPVQRAATSETSDTASTGNIPNERFARVESCWLAKNNGTHHLAQSLWSDVVHSPGPNLFSIGLSQTLERSDSRWGVNALLRSRLEAEFGAHLPHSAGASAQRPGNFPPAEVLEICLDHYFRRFHPMAPFIHVPTFDASNTPLPLLYAMCMLGLSALESSNGGNFISNAFTILLRKVHNDLALNAITPSAPHARLAIFAAGFLTLCLAALSGDKDRLAQSQTLYAALIATAQRQGVFSVEELDVEDTIAEVNDENSRWLTWARIESAKRLVVALLTTDWWFSANSSVSPAIRPETLQLCLPCDDVLFRAESTARWTQLQQMGKRISMPMIKPRTFNLEGALDSVILLDPPLDAPGQYTLLSAIKLCVCDAQHRHFLPTDDWDRHDHLIPWETYQDDLRARSLVQTTLSLAPVITGSVKTADLNSLVLWHNLCLTLNSNMQIFELAAGRAGAGPAGKALADVEDWARTSSARRACIHAAHTFKLLSNRKVSESVTLNSMSALFCSALVLGLYLFTVQSPETDNTRPPYELMDDVDWTIVGNAGMAETSPGNSPGMMFESSHASNITRTFIEAGGPASINGVVATSGFQTARRTLLDFAHLMDGIGTWKPRTLSRILHIMSDVLEESI</sequence>
<dbReference type="InterPro" id="IPR051820">
    <property type="entry name" value="FAD-binding_MO"/>
</dbReference>